<organism evidence="1 2">
    <name type="scientific">Candidatus Atopostipes pullistercoris</name>
    <dbReference type="NCBI Taxonomy" id="2838467"/>
    <lineage>
        <taxon>Bacteria</taxon>
        <taxon>Bacillati</taxon>
        <taxon>Bacillota</taxon>
        <taxon>Bacilli</taxon>
        <taxon>Lactobacillales</taxon>
        <taxon>Carnobacteriaceae</taxon>
        <taxon>Atopostipes</taxon>
    </lineage>
</organism>
<proteinExistence type="predicted"/>
<accession>A0A9D2JXW7</accession>
<comment type="caution">
    <text evidence="1">The sequence shown here is derived from an EMBL/GenBank/DDBJ whole genome shotgun (WGS) entry which is preliminary data.</text>
</comment>
<reference evidence="1" key="2">
    <citation type="submission" date="2021-04" db="EMBL/GenBank/DDBJ databases">
        <authorList>
            <person name="Gilroy R."/>
        </authorList>
    </citation>
    <scope>NUCLEOTIDE SEQUENCE</scope>
    <source>
        <strain evidence="1">CHK169-4300</strain>
    </source>
</reference>
<evidence type="ECO:0000313" key="2">
    <source>
        <dbReference type="Proteomes" id="UP000824106"/>
    </source>
</evidence>
<name>A0A9D2JXW7_9LACT</name>
<dbReference type="EMBL" id="DXAZ01000129">
    <property type="protein sequence ID" value="HIZ71675.1"/>
    <property type="molecule type" value="Genomic_DNA"/>
</dbReference>
<sequence>MTKKNLIELDWDNLITSDDLSTEEAKVRASIIDHYLSNFTTDEEIDRAIPKNITKITIDNSLLETDELILEKISNEQLFEYFQEDKVAVDSSILFPKMKRINHLFWFLHNLSLLNIQESKIYIRNQEELSIHSYQLIDSALFFGFLTRIKEEDNVYLIPTNLYEEFIKQPIDRQYPLFLLALARNETVSEVLQVQLNDPIYDNISREMVHNILAADPNIQKESLSDEEIKGIANNFRYWFLNIKKIILIKE</sequence>
<evidence type="ECO:0000313" key="1">
    <source>
        <dbReference type="EMBL" id="HIZ71675.1"/>
    </source>
</evidence>
<gene>
    <name evidence="1" type="ORF">H9808_07950</name>
</gene>
<reference evidence="1" key="1">
    <citation type="journal article" date="2021" name="PeerJ">
        <title>Extensive microbial diversity within the chicken gut microbiome revealed by metagenomics and culture.</title>
        <authorList>
            <person name="Gilroy R."/>
            <person name="Ravi A."/>
            <person name="Getino M."/>
            <person name="Pursley I."/>
            <person name="Horton D.L."/>
            <person name="Alikhan N.F."/>
            <person name="Baker D."/>
            <person name="Gharbi K."/>
            <person name="Hall N."/>
            <person name="Watson M."/>
            <person name="Adriaenssens E.M."/>
            <person name="Foster-Nyarko E."/>
            <person name="Jarju S."/>
            <person name="Secka A."/>
            <person name="Antonio M."/>
            <person name="Oren A."/>
            <person name="Chaudhuri R.R."/>
            <person name="La Ragione R."/>
            <person name="Hildebrand F."/>
            <person name="Pallen M.J."/>
        </authorList>
    </citation>
    <scope>NUCLEOTIDE SEQUENCE</scope>
    <source>
        <strain evidence="1">CHK169-4300</strain>
    </source>
</reference>
<protein>
    <submittedName>
        <fullName evidence="1">Uncharacterized protein</fullName>
    </submittedName>
</protein>
<dbReference type="AlphaFoldDB" id="A0A9D2JXW7"/>
<dbReference type="Proteomes" id="UP000824106">
    <property type="component" value="Unassembled WGS sequence"/>
</dbReference>